<keyword evidence="1" id="KW-0472">Membrane</keyword>
<reference evidence="2 3" key="1">
    <citation type="submission" date="2017-04" db="EMBL/GenBank/DDBJ databases">
        <title>Novel microbial lineages endemic to geothermal iron-oxide mats fill important gaps in the evolutionary history of Archaea.</title>
        <authorList>
            <person name="Jay Z.J."/>
            <person name="Beam J.P."/>
            <person name="Dlakic M."/>
            <person name="Rusch D.B."/>
            <person name="Kozubal M.A."/>
            <person name="Inskeep W.P."/>
        </authorList>
    </citation>
    <scope>NUCLEOTIDE SEQUENCE [LARGE SCALE GENOMIC DNA]</scope>
    <source>
        <strain evidence="2">ECH_B_SAG-M15</strain>
    </source>
</reference>
<gene>
    <name evidence="2" type="ORF">B9Q08_02865</name>
</gene>
<accession>A0A2R6AYI5</accession>
<evidence type="ECO:0000313" key="2">
    <source>
        <dbReference type="EMBL" id="PSN91427.1"/>
    </source>
</evidence>
<name>A0A2R6AYI5_9ARCH</name>
<feature type="transmembrane region" description="Helical" evidence="1">
    <location>
        <begin position="117"/>
        <end position="137"/>
    </location>
</feature>
<protein>
    <submittedName>
        <fullName evidence="2">Uncharacterized protein</fullName>
    </submittedName>
</protein>
<evidence type="ECO:0000313" key="3">
    <source>
        <dbReference type="Proteomes" id="UP000240490"/>
    </source>
</evidence>
<dbReference type="Proteomes" id="UP000240490">
    <property type="component" value="Unassembled WGS sequence"/>
</dbReference>
<proteinExistence type="predicted"/>
<evidence type="ECO:0000256" key="1">
    <source>
        <dbReference type="SAM" id="Phobius"/>
    </source>
</evidence>
<dbReference type="AlphaFoldDB" id="A0A2R6AYI5"/>
<organism evidence="2 3">
    <name type="scientific">Candidatus Marsarchaeota G2 archaeon ECH_B_SAG-M15</name>
    <dbReference type="NCBI Taxonomy" id="1978162"/>
    <lineage>
        <taxon>Archaea</taxon>
        <taxon>Candidatus Marsarchaeota</taxon>
        <taxon>Candidatus Marsarchaeota group 2</taxon>
    </lineage>
</organism>
<comment type="caution">
    <text evidence="2">The sequence shown here is derived from an EMBL/GenBank/DDBJ whole genome shotgun (WGS) entry which is preliminary data.</text>
</comment>
<feature type="transmembrane region" description="Helical" evidence="1">
    <location>
        <begin position="6"/>
        <end position="23"/>
    </location>
</feature>
<keyword evidence="1" id="KW-1133">Transmembrane helix</keyword>
<keyword evidence="1" id="KW-0812">Transmembrane</keyword>
<feature type="transmembrane region" description="Helical" evidence="1">
    <location>
        <begin position="44"/>
        <end position="65"/>
    </location>
</feature>
<dbReference type="EMBL" id="NEXJ01000047">
    <property type="protein sequence ID" value="PSN91427.1"/>
    <property type="molecule type" value="Genomic_DNA"/>
</dbReference>
<sequence>MIITGVGAALAKVLIYYGALGFGGRLRRNRNVRLLSRWVNKKSFLLSLFITAFIPILPLDDYLYIGAGANRARLPGMLAVTISAKISKSAFEISLELLGIIRVTDYLRVLGITSVELSLLLSVFFLVLGVILYELDWERILGVLKKRGVAG</sequence>